<organism evidence="2 3">
    <name type="scientific">Castanea mollissima</name>
    <name type="common">Chinese chestnut</name>
    <dbReference type="NCBI Taxonomy" id="60419"/>
    <lineage>
        <taxon>Eukaryota</taxon>
        <taxon>Viridiplantae</taxon>
        <taxon>Streptophyta</taxon>
        <taxon>Embryophyta</taxon>
        <taxon>Tracheophyta</taxon>
        <taxon>Spermatophyta</taxon>
        <taxon>Magnoliopsida</taxon>
        <taxon>eudicotyledons</taxon>
        <taxon>Gunneridae</taxon>
        <taxon>Pentapetalae</taxon>
        <taxon>rosids</taxon>
        <taxon>fabids</taxon>
        <taxon>Fagales</taxon>
        <taxon>Fagaceae</taxon>
        <taxon>Castanea</taxon>
    </lineage>
</organism>
<name>A0A8J4QF06_9ROSI</name>
<feature type="region of interest" description="Disordered" evidence="1">
    <location>
        <begin position="63"/>
        <end position="85"/>
    </location>
</feature>
<dbReference type="Proteomes" id="UP000737018">
    <property type="component" value="Unassembled WGS sequence"/>
</dbReference>
<accession>A0A8J4QF06</accession>
<gene>
    <name evidence="2" type="ORF">CMV_024351</name>
</gene>
<reference evidence="2" key="1">
    <citation type="submission" date="2020-03" db="EMBL/GenBank/DDBJ databases">
        <title>Castanea mollissima Vanexum genome sequencing.</title>
        <authorList>
            <person name="Staton M."/>
        </authorList>
    </citation>
    <scope>NUCLEOTIDE SEQUENCE</scope>
    <source>
        <tissue evidence="2">Leaf</tissue>
    </source>
</reference>
<dbReference type="EMBL" id="JRKL02005843">
    <property type="protein sequence ID" value="KAF3949821.1"/>
    <property type="molecule type" value="Genomic_DNA"/>
</dbReference>
<evidence type="ECO:0000313" key="3">
    <source>
        <dbReference type="Proteomes" id="UP000737018"/>
    </source>
</evidence>
<evidence type="ECO:0000256" key="1">
    <source>
        <dbReference type="SAM" id="MobiDB-lite"/>
    </source>
</evidence>
<dbReference type="PANTHER" id="PTHR35121:SF4">
    <property type="entry name" value="SWIM-TYPE DOMAIN-CONTAINING PROTEIN"/>
    <property type="match status" value="1"/>
</dbReference>
<dbReference type="PANTHER" id="PTHR35121">
    <property type="entry name" value="HOMEODOMAIN PROTEIN 8, PUTATIVE-RELATED"/>
    <property type="match status" value="1"/>
</dbReference>
<protein>
    <submittedName>
        <fullName evidence="2">Uncharacterized protein</fullName>
    </submittedName>
</protein>
<keyword evidence="3" id="KW-1185">Reference proteome</keyword>
<dbReference type="AlphaFoldDB" id="A0A8J4QF06"/>
<feature type="compositionally biased region" description="Low complexity" evidence="1">
    <location>
        <begin position="63"/>
        <end position="77"/>
    </location>
</feature>
<proteinExistence type="predicted"/>
<sequence length="115" mass="12993">MMLQCVFGGSISIHDMEIERRPYHRYCNCALHNLKNGSSNSCSHQRNISFPKKQSQTKCSLSIAASKSSSHSSLLRELSNRNGEDTNVDKFVRGLIQLNQKKQLGTEKLFYIGKS</sequence>
<comment type="caution">
    <text evidence="2">The sequence shown here is derived from an EMBL/GenBank/DDBJ whole genome shotgun (WGS) entry which is preliminary data.</text>
</comment>
<evidence type="ECO:0000313" key="2">
    <source>
        <dbReference type="EMBL" id="KAF3949821.1"/>
    </source>
</evidence>
<dbReference type="OrthoDB" id="1696465at2759"/>